<feature type="compositionally biased region" description="Polar residues" evidence="1">
    <location>
        <begin position="76"/>
        <end position="86"/>
    </location>
</feature>
<dbReference type="Gene3D" id="1.10.472.80">
    <property type="entry name" value="Ypt/Rab-GAP domain of gyp1p, domain 3"/>
    <property type="match status" value="1"/>
</dbReference>
<name>A0A1R2CAP6_9CILI</name>
<reference evidence="3 4" key="1">
    <citation type="submission" date="2016-11" db="EMBL/GenBank/DDBJ databases">
        <title>The macronuclear genome of Stentor coeruleus: a giant cell with tiny introns.</title>
        <authorList>
            <person name="Slabodnick M."/>
            <person name="Ruby J.G."/>
            <person name="Reiff S.B."/>
            <person name="Swart E.C."/>
            <person name="Gosai S."/>
            <person name="Prabakaran S."/>
            <person name="Witkowska E."/>
            <person name="Larue G.E."/>
            <person name="Fisher S."/>
            <person name="Freeman R.M."/>
            <person name="Gunawardena J."/>
            <person name="Chu W."/>
            <person name="Stover N.A."/>
            <person name="Gregory B.D."/>
            <person name="Nowacki M."/>
            <person name="Derisi J."/>
            <person name="Roy S.W."/>
            <person name="Marshall W.F."/>
            <person name="Sood P."/>
        </authorList>
    </citation>
    <scope>NUCLEOTIDE SEQUENCE [LARGE SCALE GENOMIC DNA]</scope>
    <source>
        <strain evidence="3">WM001</strain>
    </source>
</reference>
<evidence type="ECO:0000313" key="3">
    <source>
        <dbReference type="EMBL" id="OMJ86078.1"/>
    </source>
</evidence>
<organism evidence="3 4">
    <name type="scientific">Stentor coeruleus</name>
    <dbReference type="NCBI Taxonomy" id="5963"/>
    <lineage>
        <taxon>Eukaryota</taxon>
        <taxon>Sar</taxon>
        <taxon>Alveolata</taxon>
        <taxon>Ciliophora</taxon>
        <taxon>Postciliodesmatophora</taxon>
        <taxon>Heterotrichea</taxon>
        <taxon>Heterotrichida</taxon>
        <taxon>Stentoridae</taxon>
        <taxon>Stentor</taxon>
    </lineage>
</organism>
<protein>
    <recommendedName>
        <fullName evidence="2">Rab-GAP TBC domain-containing protein</fullName>
    </recommendedName>
</protein>
<dbReference type="GO" id="GO:0031267">
    <property type="term" value="F:small GTPase binding"/>
    <property type="evidence" value="ECO:0007669"/>
    <property type="project" value="TreeGrafter"/>
</dbReference>
<dbReference type="OrthoDB" id="435695at2759"/>
<dbReference type="InterPro" id="IPR050302">
    <property type="entry name" value="Rab_GAP_TBC_domain"/>
</dbReference>
<sequence>MEGLISQIIETKMLLAQTEEQCEKKTHLLKDICEKVATSETKISDLSREIKSLLKSINELIIEKNSYRDELEQNTINNHHGHSSSPYPIESLIQVPSPKGQKNKENKDQFRSLDQFLEIQPEINGIDIWTNLLCEADSPQVFKKMKKLSRRGIPTKIRGELWTRVIGNDLFITPKLFASLLKTSQNANKTEKEVNGTLLIPMDLKRTLSNLQVFQEKQPLHSSLSDLLQAFAAYRPDIGYVQGMAYLGAIFVLHQNTYSAFTSFSNLIFKSHMLKSFYSFDLPIMQEYYKVFEHYMKKKVPGVLKKFKDLDITPDMFLLEWVYTLFSRCFEIEYVSRIMSLFILSDDAFIIRFGLAILIFLSKKLVDENMDAVATTINNMVTHLEYSQISRISEKIKIKLADVNKLRIMLA</sequence>
<accession>A0A1R2CAP6</accession>
<feature type="region of interest" description="Disordered" evidence="1">
    <location>
        <begin position="76"/>
        <end position="107"/>
    </location>
</feature>
<evidence type="ECO:0000256" key="1">
    <source>
        <dbReference type="SAM" id="MobiDB-lite"/>
    </source>
</evidence>
<evidence type="ECO:0000313" key="4">
    <source>
        <dbReference type="Proteomes" id="UP000187209"/>
    </source>
</evidence>
<dbReference type="InterPro" id="IPR000195">
    <property type="entry name" value="Rab-GAP-TBC_dom"/>
</dbReference>
<gene>
    <name evidence="3" type="ORF">SteCoe_12434</name>
</gene>
<comment type="caution">
    <text evidence="3">The sequence shown here is derived from an EMBL/GenBank/DDBJ whole genome shotgun (WGS) entry which is preliminary data.</text>
</comment>
<dbReference type="SUPFAM" id="SSF47923">
    <property type="entry name" value="Ypt/Rab-GAP domain of gyp1p"/>
    <property type="match status" value="2"/>
</dbReference>
<dbReference type="InterPro" id="IPR035969">
    <property type="entry name" value="Rab-GAP_TBC_sf"/>
</dbReference>
<dbReference type="Pfam" id="PF00566">
    <property type="entry name" value="RabGAP-TBC"/>
    <property type="match status" value="1"/>
</dbReference>
<dbReference type="PROSITE" id="PS50086">
    <property type="entry name" value="TBC_RABGAP"/>
    <property type="match status" value="1"/>
</dbReference>
<dbReference type="EMBL" id="MPUH01000216">
    <property type="protein sequence ID" value="OMJ86078.1"/>
    <property type="molecule type" value="Genomic_DNA"/>
</dbReference>
<feature type="domain" description="Rab-GAP TBC" evidence="2">
    <location>
        <begin position="152"/>
        <end position="346"/>
    </location>
</feature>
<dbReference type="GO" id="GO:0005096">
    <property type="term" value="F:GTPase activator activity"/>
    <property type="evidence" value="ECO:0007669"/>
    <property type="project" value="TreeGrafter"/>
</dbReference>
<dbReference type="Proteomes" id="UP000187209">
    <property type="component" value="Unassembled WGS sequence"/>
</dbReference>
<dbReference type="SMART" id="SM00164">
    <property type="entry name" value="TBC"/>
    <property type="match status" value="1"/>
</dbReference>
<dbReference type="PANTHER" id="PTHR47219:SF15">
    <property type="entry name" value="TBC1 DOMAIN FAMILY MEMBER 12 ISOFORM X1"/>
    <property type="match status" value="1"/>
</dbReference>
<keyword evidence="4" id="KW-1185">Reference proteome</keyword>
<dbReference type="AlphaFoldDB" id="A0A1R2CAP6"/>
<proteinExistence type="predicted"/>
<dbReference type="Gene3D" id="1.10.10.750">
    <property type="entry name" value="Ypt/Rab-GAP domain of gyp1p, domain 1"/>
    <property type="match status" value="1"/>
</dbReference>
<evidence type="ECO:0000259" key="2">
    <source>
        <dbReference type="PROSITE" id="PS50086"/>
    </source>
</evidence>
<dbReference type="Gene3D" id="1.10.8.270">
    <property type="entry name" value="putative rabgap domain of human tbc1 domain family member 14 like domains"/>
    <property type="match status" value="1"/>
</dbReference>
<dbReference type="PANTHER" id="PTHR47219">
    <property type="entry name" value="RAB GTPASE-ACTIVATING PROTEIN 1-LIKE"/>
    <property type="match status" value="1"/>
</dbReference>